<gene>
    <name evidence="1" type="ORF">CLV57_1449</name>
</gene>
<comment type="caution">
    <text evidence="1">The sequence shown here is derived from an EMBL/GenBank/DDBJ whole genome shotgun (WGS) entry which is preliminary data.</text>
</comment>
<sequence length="171" mass="19712">MASLVNIFMSMELFLKETEALIKSADLFVYTKSKGALRTILPFADWTKEGLPQVGSGWLDIFITSEPFDEVKYRGFYDDNFFMHVIEVKGGRSTNTELEKLGLRIVAKEPDKRIKAFMNKLQKFLKESESYGMGIGPGKYHGRIFYHRREIIGKTLWPDLERKIVPVNIPV</sequence>
<dbReference type="Proteomes" id="UP000242687">
    <property type="component" value="Unassembled WGS sequence"/>
</dbReference>
<dbReference type="OrthoDB" id="1246428at2"/>
<reference evidence="1 2" key="1">
    <citation type="submission" date="2017-11" db="EMBL/GenBank/DDBJ databases">
        <title>Genomic Encyclopedia of Archaeal and Bacterial Type Strains, Phase II (KMG-II): From Individual Species to Whole Genera.</title>
        <authorList>
            <person name="Goeker M."/>
        </authorList>
    </citation>
    <scope>NUCLEOTIDE SEQUENCE [LARGE SCALE GENOMIC DNA]</scope>
    <source>
        <strain evidence="1 2">DSM 28175</strain>
    </source>
</reference>
<evidence type="ECO:0000313" key="1">
    <source>
        <dbReference type="EMBL" id="PJJ84437.1"/>
    </source>
</evidence>
<dbReference type="EMBL" id="PGFJ01000001">
    <property type="protein sequence ID" value="PJJ84437.1"/>
    <property type="molecule type" value="Genomic_DNA"/>
</dbReference>
<evidence type="ECO:0000313" key="2">
    <source>
        <dbReference type="Proteomes" id="UP000242687"/>
    </source>
</evidence>
<dbReference type="RefSeq" id="WP_157799091.1">
    <property type="nucleotide sequence ID" value="NZ_PGFJ01000001.1"/>
</dbReference>
<name>A0A2H9VUE0_9SPHI</name>
<accession>A0A2H9VUE0</accession>
<organism evidence="1 2">
    <name type="scientific">Mucilaginibacter auburnensis</name>
    <dbReference type="NCBI Taxonomy" id="1457233"/>
    <lineage>
        <taxon>Bacteria</taxon>
        <taxon>Pseudomonadati</taxon>
        <taxon>Bacteroidota</taxon>
        <taxon>Sphingobacteriia</taxon>
        <taxon>Sphingobacteriales</taxon>
        <taxon>Sphingobacteriaceae</taxon>
        <taxon>Mucilaginibacter</taxon>
    </lineage>
</organism>
<proteinExistence type="predicted"/>
<dbReference type="AlphaFoldDB" id="A0A2H9VUE0"/>
<protein>
    <submittedName>
        <fullName evidence="1">Uncharacterized protein</fullName>
    </submittedName>
</protein>
<keyword evidence="2" id="KW-1185">Reference proteome</keyword>